<dbReference type="EMBL" id="KL198014">
    <property type="protein sequence ID" value="KDQ22320.1"/>
    <property type="molecule type" value="Genomic_DNA"/>
</dbReference>
<dbReference type="AlphaFoldDB" id="A0A067N5W1"/>
<evidence type="ECO:0000313" key="1">
    <source>
        <dbReference type="EMBL" id="KDQ22320.1"/>
    </source>
</evidence>
<dbReference type="Proteomes" id="UP000027073">
    <property type="component" value="Unassembled WGS sequence"/>
</dbReference>
<dbReference type="HOGENOM" id="CLU_1475737_0_0_1"/>
<reference evidence="2" key="1">
    <citation type="journal article" date="2014" name="Proc. Natl. Acad. Sci. U.S.A.">
        <title>Extensive sampling of basidiomycete genomes demonstrates inadequacy of the white-rot/brown-rot paradigm for wood decay fungi.</title>
        <authorList>
            <person name="Riley R."/>
            <person name="Salamov A.A."/>
            <person name="Brown D.W."/>
            <person name="Nagy L.G."/>
            <person name="Floudas D."/>
            <person name="Held B.W."/>
            <person name="Levasseur A."/>
            <person name="Lombard V."/>
            <person name="Morin E."/>
            <person name="Otillar R."/>
            <person name="Lindquist E.A."/>
            <person name="Sun H."/>
            <person name="LaButti K.M."/>
            <person name="Schmutz J."/>
            <person name="Jabbour D."/>
            <person name="Luo H."/>
            <person name="Baker S.E."/>
            <person name="Pisabarro A.G."/>
            <person name="Walton J.D."/>
            <person name="Blanchette R.A."/>
            <person name="Henrissat B."/>
            <person name="Martin F."/>
            <person name="Cullen D."/>
            <person name="Hibbett D.S."/>
            <person name="Grigoriev I.V."/>
        </authorList>
    </citation>
    <scope>NUCLEOTIDE SEQUENCE [LARGE SCALE GENOMIC DNA]</scope>
    <source>
        <strain evidence="2">PC15</strain>
    </source>
</reference>
<dbReference type="VEuPathDB" id="FungiDB:PLEOSDRAFT_1109434"/>
<protein>
    <submittedName>
        <fullName evidence="1">Uncharacterized protein</fullName>
    </submittedName>
</protein>
<organism evidence="1 2">
    <name type="scientific">Pleurotus ostreatus (strain PC15)</name>
    <name type="common">Oyster mushroom</name>
    <dbReference type="NCBI Taxonomy" id="1137138"/>
    <lineage>
        <taxon>Eukaryota</taxon>
        <taxon>Fungi</taxon>
        <taxon>Dikarya</taxon>
        <taxon>Basidiomycota</taxon>
        <taxon>Agaricomycotina</taxon>
        <taxon>Agaricomycetes</taxon>
        <taxon>Agaricomycetidae</taxon>
        <taxon>Agaricales</taxon>
        <taxon>Pleurotineae</taxon>
        <taxon>Pleurotaceae</taxon>
        <taxon>Pleurotus</taxon>
    </lineage>
</organism>
<name>A0A067N5W1_PLEO1</name>
<accession>A0A067N5W1</accession>
<sequence>MAPNQPLFLTASNIQGRPDRDSTWLAIPMATSYGEVAIKKEHNASFSVVVLENNVPATTAYGVTCVRTMIDIEMCEPGIYSSRLDLQSTTVIRIYAPSSQKKLVVSRGFVQARDAETLIIYADGISRPQHKKKSRSESLQKLRQVIDDAMDMLADSETSNHEKLLAKQVAETTLFTFVDLAMQ</sequence>
<gene>
    <name evidence="1" type="ORF">PLEOSDRAFT_1109434</name>
</gene>
<dbReference type="OrthoDB" id="3077132at2759"/>
<dbReference type="InParanoid" id="A0A067N5W1"/>
<proteinExistence type="predicted"/>
<evidence type="ECO:0000313" key="2">
    <source>
        <dbReference type="Proteomes" id="UP000027073"/>
    </source>
</evidence>